<keyword evidence="10" id="KW-0456">Lyase</keyword>
<dbReference type="NCBIfam" id="NF007955">
    <property type="entry name" value="PRK10674.1"/>
    <property type="match status" value="1"/>
</dbReference>
<evidence type="ECO:0000259" key="9">
    <source>
        <dbReference type="PROSITE" id="PS51645"/>
    </source>
</evidence>
<dbReference type="EMBL" id="FNRJ01000005">
    <property type="protein sequence ID" value="SEA59994.1"/>
    <property type="molecule type" value="Genomic_DNA"/>
</dbReference>
<dbReference type="RefSeq" id="WP_091825211.1">
    <property type="nucleotide sequence ID" value="NZ_FNRJ01000005.1"/>
</dbReference>
<evidence type="ECO:0000256" key="3">
    <source>
        <dbReference type="ARBA" id="ARBA00022630"/>
    </source>
</evidence>
<evidence type="ECO:0000256" key="1">
    <source>
        <dbReference type="ARBA" id="ARBA00001932"/>
    </source>
</evidence>
<feature type="domain" description="Photolyase/cryptochrome alpha/beta" evidence="9">
    <location>
        <begin position="1"/>
        <end position="133"/>
    </location>
</feature>
<comment type="cofactor">
    <cofactor evidence="1">
        <name>(6R)-5,10-methylene-5,6,7,8-tetrahydrofolate</name>
        <dbReference type="ChEBI" id="CHEBI:15636"/>
    </cofactor>
</comment>
<feature type="binding site" evidence="6">
    <location>
        <position position="268"/>
    </location>
    <ligand>
        <name>FAD</name>
        <dbReference type="ChEBI" id="CHEBI:57692"/>
    </ligand>
</feature>
<dbReference type="PANTHER" id="PTHR11455:SF9">
    <property type="entry name" value="CRYPTOCHROME CIRCADIAN CLOCK 5 ISOFORM X1"/>
    <property type="match status" value="1"/>
</dbReference>
<dbReference type="InterPro" id="IPR005101">
    <property type="entry name" value="Cryptochr/Photolyase_FAD-bd"/>
</dbReference>
<evidence type="ECO:0000256" key="4">
    <source>
        <dbReference type="ARBA" id="ARBA00022827"/>
    </source>
</evidence>
<dbReference type="Gene3D" id="3.40.50.620">
    <property type="entry name" value="HUPs"/>
    <property type="match status" value="1"/>
</dbReference>
<protein>
    <submittedName>
        <fullName evidence="10">Deoxyribodipyrimidine photo-lyase type I</fullName>
    </submittedName>
</protein>
<evidence type="ECO:0000256" key="6">
    <source>
        <dbReference type="PIRSR" id="PIRSR602081-1"/>
    </source>
</evidence>
<feature type="site" description="Electron transfer via tryptophanyl radical" evidence="7">
    <location>
        <position position="380"/>
    </location>
</feature>
<dbReference type="PANTHER" id="PTHR11455">
    <property type="entry name" value="CRYPTOCHROME"/>
    <property type="match status" value="1"/>
</dbReference>
<dbReference type="InterPro" id="IPR006050">
    <property type="entry name" value="DNA_photolyase_N"/>
</dbReference>
<dbReference type="GO" id="GO:0003677">
    <property type="term" value="F:DNA binding"/>
    <property type="evidence" value="ECO:0007669"/>
    <property type="project" value="TreeGrafter"/>
</dbReference>
<reference evidence="11" key="1">
    <citation type="submission" date="2016-10" db="EMBL/GenBank/DDBJ databases">
        <authorList>
            <person name="Varghese N."/>
            <person name="Submissions S."/>
        </authorList>
    </citation>
    <scope>NUCLEOTIDE SEQUENCE [LARGE SCALE GENOMIC DNA]</scope>
    <source>
        <strain evidence="11">DSM 11526</strain>
    </source>
</reference>
<evidence type="ECO:0000256" key="8">
    <source>
        <dbReference type="RuleBase" id="RU004182"/>
    </source>
</evidence>
<comment type="similarity">
    <text evidence="8">Belongs to the DNA photolyase family.</text>
</comment>
<feature type="binding site" evidence="6">
    <location>
        <position position="221"/>
    </location>
    <ligand>
        <name>FAD</name>
        <dbReference type="ChEBI" id="CHEBI:57692"/>
    </ligand>
</feature>
<sequence length="459" mass="51925">MQLVWFRNDLRLQDHPALHAACSRGEPVTALVCLTPQQWEAHHESSARIAFWQDRLNWLQTELEALNIPLLRLSLQRFSDCPAAIVELARSLQASHLHFNYEYPLNEQTRDRSVCDALQSAAIEAWGYHGDLILPPGSVLTGNGGPFKVFTPFSRAWRRHLLQVDHAPLPAPTAVPVSDQASTTAHARADSDAYDRLRWPVDQGALLEQLQEFVESQEPCYAEKRDFPAIKGTSSLSPALTIGALSARQCLAALQQARGDDSWLESTWLNELIWREFYRHLLVAFPGQSRLEPFRPEVETRISWLENEKAFEAWKAGETGYPIVDAAMKQLLATGWMHNRLRMIVASFLTKLLRIDWRRGEAFFMSKLIDGDFASNLGGWAWSASVGADAAPYFRIFNPQLQSEKFDPNGEFIATWLPELVSLPPKERHKPDAGRHLGRPAPVVDYKRARQAALDDYNG</sequence>
<dbReference type="Gene3D" id="1.10.579.10">
    <property type="entry name" value="DNA Cyclobutane Dipyrimidine Photolyase, subunit A, domain 3"/>
    <property type="match status" value="1"/>
</dbReference>
<dbReference type="Pfam" id="PF00875">
    <property type="entry name" value="DNA_photolyase"/>
    <property type="match status" value="1"/>
</dbReference>
<comment type="cofactor">
    <cofactor evidence="6">
        <name>FAD</name>
        <dbReference type="ChEBI" id="CHEBI:57692"/>
    </cofactor>
    <text evidence="6">Binds 1 FAD per subunit.</text>
</comment>
<feature type="site" description="Electron transfer via tryptophanyl radical" evidence="7">
    <location>
        <position position="304"/>
    </location>
</feature>
<feature type="site" description="Electron transfer via tryptophanyl radical" evidence="7">
    <location>
        <position position="357"/>
    </location>
</feature>
<feature type="binding site" evidence="6">
    <location>
        <begin position="233"/>
        <end position="237"/>
    </location>
    <ligand>
        <name>FAD</name>
        <dbReference type="ChEBI" id="CHEBI:57692"/>
    </ligand>
</feature>
<dbReference type="PROSITE" id="PS51645">
    <property type="entry name" value="PHR_CRY_ALPHA_BETA"/>
    <property type="match status" value="1"/>
</dbReference>
<keyword evidence="3 6" id="KW-0285">Flavoprotein</keyword>
<dbReference type="InterPro" id="IPR014729">
    <property type="entry name" value="Rossmann-like_a/b/a_fold"/>
</dbReference>
<evidence type="ECO:0000256" key="2">
    <source>
        <dbReference type="ARBA" id="ARBA00005862"/>
    </source>
</evidence>
<comment type="similarity">
    <text evidence="2">Belongs to the DNA photolyase class-1 family.</text>
</comment>
<dbReference type="InterPro" id="IPR036134">
    <property type="entry name" value="Crypto/Photolyase_FAD-like_sf"/>
</dbReference>
<organism evidence="10 11">
    <name type="scientific">Marinobacterium iners DSM 11526</name>
    <dbReference type="NCBI Taxonomy" id="1122198"/>
    <lineage>
        <taxon>Bacteria</taxon>
        <taxon>Pseudomonadati</taxon>
        <taxon>Pseudomonadota</taxon>
        <taxon>Gammaproteobacteria</taxon>
        <taxon>Oceanospirillales</taxon>
        <taxon>Oceanospirillaceae</taxon>
        <taxon>Marinobacterium</taxon>
    </lineage>
</organism>
<dbReference type="GO" id="GO:0006139">
    <property type="term" value="P:nucleobase-containing compound metabolic process"/>
    <property type="evidence" value="ECO:0007669"/>
    <property type="project" value="UniProtKB-ARBA"/>
</dbReference>
<dbReference type="InterPro" id="IPR036155">
    <property type="entry name" value="Crypto/Photolyase_N_sf"/>
</dbReference>
<dbReference type="GO" id="GO:0009416">
    <property type="term" value="P:response to light stimulus"/>
    <property type="evidence" value="ECO:0007669"/>
    <property type="project" value="TreeGrafter"/>
</dbReference>
<dbReference type="InterPro" id="IPR018394">
    <property type="entry name" value="DNA_photolyase_1_CS_C"/>
</dbReference>
<keyword evidence="4 6" id="KW-0274">FAD</keyword>
<dbReference type="GO" id="GO:0003904">
    <property type="term" value="F:deoxyribodipyrimidine photo-lyase activity"/>
    <property type="evidence" value="ECO:0007669"/>
    <property type="project" value="TreeGrafter"/>
</dbReference>
<proteinExistence type="inferred from homology"/>
<gene>
    <name evidence="10" type="ORF">SAMN02745729_10516</name>
</gene>
<dbReference type="PROSITE" id="PS00691">
    <property type="entry name" value="DNA_PHOTOLYASES_1_2"/>
    <property type="match status" value="1"/>
</dbReference>
<keyword evidence="11" id="KW-1185">Reference proteome</keyword>
<dbReference type="Pfam" id="PF03441">
    <property type="entry name" value="FAD_binding_7"/>
    <property type="match status" value="1"/>
</dbReference>
<evidence type="ECO:0000313" key="10">
    <source>
        <dbReference type="EMBL" id="SEA59994.1"/>
    </source>
</evidence>
<dbReference type="SUPFAM" id="SSF48173">
    <property type="entry name" value="Cryptochrome/photolyase FAD-binding domain"/>
    <property type="match status" value="1"/>
</dbReference>
<evidence type="ECO:0000313" key="11">
    <source>
        <dbReference type="Proteomes" id="UP000242469"/>
    </source>
</evidence>
<dbReference type="AlphaFoldDB" id="A0A1H4CI19"/>
<evidence type="ECO:0000256" key="7">
    <source>
        <dbReference type="PIRSR" id="PIRSR602081-2"/>
    </source>
</evidence>
<feature type="binding site" evidence="6">
    <location>
        <begin position="370"/>
        <end position="372"/>
    </location>
    <ligand>
        <name>FAD</name>
        <dbReference type="ChEBI" id="CHEBI:57692"/>
    </ligand>
</feature>
<dbReference type="PRINTS" id="PR00147">
    <property type="entry name" value="DNAPHOTLYASE"/>
</dbReference>
<dbReference type="Proteomes" id="UP000242469">
    <property type="component" value="Unassembled WGS sequence"/>
</dbReference>
<dbReference type="GO" id="GO:0071949">
    <property type="term" value="F:FAD binding"/>
    <property type="evidence" value="ECO:0007669"/>
    <property type="project" value="TreeGrafter"/>
</dbReference>
<evidence type="ECO:0000256" key="5">
    <source>
        <dbReference type="ARBA" id="ARBA00022991"/>
    </source>
</evidence>
<dbReference type="Gene3D" id="1.25.40.80">
    <property type="match status" value="1"/>
</dbReference>
<accession>A0A1H4CI19</accession>
<dbReference type="STRING" id="1122198.SAMN02745729_10516"/>
<dbReference type="SUPFAM" id="SSF52425">
    <property type="entry name" value="Cryptochrome/photolyase, N-terminal domain"/>
    <property type="match status" value="1"/>
</dbReference>
<dbReference type="OrthoDB" id="9772484at2"/>
<keyword evidence="5 8" id="KW-0157">Chromophore</keyword>
<name>A0A1H4CI19_9GAMM</name>
<feature type="binding site" evidence="6">
    <location>
        <begin position="271"/>
        <end position="278"/>
    </location>
    <ligand>
        <name>FAD</name>
        <dbReference type="ChEBI" id="CHEBI:57692"/>
    </ligand>
</feature>
<dbReference type="GO" id="GO:0006950">
    <property type="term" value="P:response to stress"/>
    <property type="evidence" value="ECO:0007669"/>
    <property type="project" value="UniProtKB-ARBA"/>
</dbReference>
<dbReference type="InterPro" id="IPR002081">
    <property type="entry name" value="Cryptochrome/DNA_photolyase_1"/>
</dbReference>